<keyword evidence="13" id="KW-0238">DNA-binding</keyword>
<dbReference type="FunFam" id="3.30.420.10:FF:000032">
    <property type="entry name" value="Retrovirus-related Pol polyprotein from transposon 297-like Protein"/>
    <property type="match status" value="1"/>
</dbReference>
<keyword evidence="16" id="KW-0862">Zinc</keyword>
<dbReference type="InterPro" id="IPR050951">
    <property type="entry name" value="Retrovirus_Pol_polyprotein"/>
</dbReference>
<dbReference type="Pfam" id="PF00665">
    <property type="entry name" value="rve"/>
    <property type="match status" value="1"/>
</dbReference>
<evidence type="ECO:0000259" key="18">
    <source>
        <dbReference type="PROSITE" id="PS50013"/>
    </source>
</evidence>
<accession>A0A8H7QEX2</accession>
<evidence type="ECO:0000259" key="20">
    <source>
        <dbReference type="PROSITE" id="PS50878"/>
    </source>
</evidence>
<dbReference type="SUPFAM" id="SSF53098">
    <property type="entry name" value="Ribonuclease H-like"/>
    <property type="match status" value="1"/>
</dbReference>
<dbReference type="GO" id="GO:0003677">
    <property type="term" value="F:DNA binding"/>
    <property type="evidence" value="ECO:0007669"/>
    <property type="project" value="UniProtKB-KW"/>
</dbReference>
<evidence type="ECO:0000256" key="16">
    <source>
        <dbReference type="PROSITE-ProRule" id="PRU00047"/>
    </source>
</evidence>
<dbReference type="GO" id="GO:0008270">
    <property type="term" value="F:zinc ion binding"/>
    <property type="evidence" value="ECO:0007669"/>
    <property type="project" value="UniProtKB-KW"/>
</dbReference>
<dbReference type="Pfam" id="PF00385">
    <property type="entry name" value="Chromo"/>
    <property type="match status" value="1"/>
</dbReference>
<dbReference type="Gene3D" id="2.40.50.40">
    <property type="match status" value="1"/>
</dbReference>
<evidence type="ECO:0000256" key="4">
    <source>
        <dbReference type="ARBA" id="ARBA00022722"/>
    </source>
</evidence>
<keyword evidence="6" id="KW-0064">Aspartyl protease</keyword>
<name>A0A8H7QEX2_9FUNG</name>
<evidence type="ECO:0000256" key="15">
    <source>
        <dbReference type="ARBA" id="ARBA00023268"/>
    </source>
</evidence>
<dbReference type="Gene3D" id="2.40.70.10">
    <property type="entry name" value="Acid Proteases"/>
    <property type="match status" value="1"/>
</dbReference>
<gene>
    <name evidence="22" type="ORF">INT47_012294</name>
</gene>
<dbReference type="Pfam" id="PF17919">
    <property type="entry name" value="RT_RNaseH_2"/>
    <property type="match status" value="1"/>
</dbReference>
<sequence length="1681" mass="191853">MPELTEEQIETVKQLLHRVTVLEETELPKLETQHMSANDIINNLARRLHTVEVSTQTIINNCQQQVADLGAEIHTYMAENYQNKASSQQNNSIRIKAPAPFSGQTSYIDSFFTQLSVVFAADETRFFEDEKKVLYTIGCLTGNALAYIEPYIKEIESNKQLEILKDYKNFKQLLYDAFGDSNPIMNSEASIRALRQVGSVTRYSTEFRRLSMQLTWNNDALVSQFILNLKEHVKDELARLPPINDLNAVIAKSIEIDNRQFSRMQHKQQINRNPRPQQPTPMEINNVGQPTYEVSYGPSNPFFSTNQPSPQSSNNNNRRGPITPEEKDRRRKNNLCLYCGLPGHFTAACPNKISNQQLKPTYPTISTILIGDKYDETTTNNNIHQVHAITPLDHQLNLVKTNPGPKEDILNNYKQQVKQKQDSINKAIELNIDYVTQSEMSGLTVIPVTLTSGNFRVSASALVDSGSSSSFVSSSLIMETGLPFVSGDSTTFRLADNSTHVTNKVSSLFLKINDTHHHEFLNLKHLDNAAHQVILGQDWLTRHNPAFDWKSGTMVLTCLLRGCLATKLDMTINDVVTIDDGKNNTNINDSNTPCNFTSFNEINHSSEYFYDFLQMNDKKGKKEKIVEQHDSPTLKILSVSETQATVTNSVIDTNKPATTPTIELPKKYQDFNIVFSKKEADKLPPHRTYDHTIPIKTGGEVTFGPLYNLSKIEMDTLHEYIQENLAKGFIERSESPAGAPVFFVKKKDGSLRPVVDYRSLNKITIPNRCPLPLITETLDRLHTGVIFTKLDMRGAYNLLRIAAGHEWKTAFRTRYGHFQYRVMPFGLCNAPASFQALVNDTLREYLDSFVVVYLDDLLIYSSNSEEHTKHVRMVLQKLKDAQLSLKLEKCEFDVKSVQFLGFVVTPNHIAMDPEKVEAIKNWKDLTSVHDIQVFLGLTNFYKRFIANYSKLCVPLTSLLKKDVPFCWDSSAIQSFNTLKEKIVNNPVLLHFDPNLPCIIETDASDFALGAVCSQIGPDGHNHPIAFYSRKLLPAELNYQIYDKELLAIVAAFKHWRHYLEFSVDTTIVLTDHKNLEYFSTTRNLSRRQVRWAETLGDFNYIIVYRAAKHNAAADALSRKDRPLEGGDSRGKTNMTLLDPKLFLNSVISLPIDLDKDPILSEIIPALPNDPYFRPIMEKIKQSPASEPKYSINNEILFYDGKICVPQVDGVKRIILEECHDTPAAGHFGIAKTYDMVSRNYFWPDGVKRIILEECHDTPAAGHFGIAKTYDMVSRNYFWPGMRTYIKDYVSGCETCIRNKNSHHKPYGLLQPLPIPDSPWSSVSVDFITQLPPSKNFTAICVFVDRFSKMALFIPTTNQVDAEETSRLFITHVFCHFGTPDNVVSDRGVTFTSLFTRSILKGLKVTQNLSTAFHPQTDGQTERINSILEQYLRCYINYQQSDWSDYLPIAQFAYNNARHSSTNTTPFYAVYGYHPRMSVTLPRINLDQSPADERLQNIHNLHQEMKFNIALAQEKHVEFYNRHVQPSPRYEVNDKVWLSSRNIRSQRPTGKLDHKRLGPFKIVALVGSRAYKLELPSTMRIHPVFHVNLLEPYKPDKIPGRPIKELPPIIVNDHEEYEVDYIVDSRIRRNTLQYLVHWKGYSSMDRTWEPTTNLTHCKAMIKRFHQANPSRPCQNSLTVARP</sequence>
<dbReference type="GO" id="GO:0005634">
    <property type="term" value="C:nucleus"/>
    <property type="evidence" value="ECO:0007669"/>
    <property type="project" value="UniProtKB-ARBA"/>
</dbReference>
<evidence type="ECO:0000259" key="19">
    <source>
        <dbReference type="PROSITE" id="PS50158"/>
    </source>
</evidence>
<keyword evidence="2" id="KW-0808">Transferase</keyword>
<dbReference type="SMART" id="SM00298">
    <property type="entry name" value="CHROMO"/>
    <property type="match status" value="1"/>
</dbReference>
<keyword evidence="23" id="KW-1185">Reference proteome</keyword>
<dbReference type="CDD" id="cd01647">
    <property type="entry name" value="RT_LTR"/>
    <property type="match status" value="1"/>
</dbReference>
<dbReference type="InterPro" id="IPR043128">
    <property type="entry name" value="Rev_trsase/Diguanyl_cyclase"/>
</dbReference>
<keyword evidence="4" id="KW-0540">Nuclease</keyword>
<keyword evidence="14" id="KW-0233">DNA recombination</keyword>
<reference evidence="22" key="1">
    <citation type="submission" date="2020-12" db="EMBL/GenBank/DDBJ databases">
        <title>Metabolic potential, ecology and presence of endohyphal bacteria is reflected in genomic diversity of Mucoromycotina.</title>
        <authorList>
            <person name="Muszewska A."/>
            <person name="Okrasinska A."/>
            <person name="Steczkiewicz K."/>
            <person name="Drgas O."/>
            <person name="Orlowska M."/>
            <person name="Perlinska-Lenart U."/>
            <person name="Aleksandrzak-Piekarczyk T."/>
            <person name="Szatraj K."/>
            <person name="Zielenkiewicz U."/>
            <person name="Pilsyk S."/>
            <person name="Malc E."/>
            <person name="Mieczkowski P."/>
            <person name="Kruszewska J.S."/>
            <person name="Biernat P."/>
            <person name="Pawlowska J."/>
        </authorList>
    </citation>
    <scope>NUCLEOTIDE SEQUENCE</scope>
    <source>
        <strain evidence="22">WA0000017839</strain>
    </source>
</reference>
<feature type="domain" description="CCHC-type" evidence="19">
    <location>
        <begin position="336"/>
        <end position="351"/>
    </location>
</feature>
<keyword evidence="10" id="KW-0229">DNA integration</keyword>
<dbReference type="InterPro" id="IPR001584">
    <property type="entry name" value="Integrase_cat-core"/>
</dbReference>
<feature type="compositionally biased region" description="Low complexity" evidence="17">
    <location>
        <begin position="306"/>
        <end position="317"/>
    </location>
</feature>
<dbReference type="FunFam" id="3.30.70.270:FF:000063">
    <property type="entry name" value="Zinc knuckle domaincontaining protein"/>
    <property type="match status" value="1"/>
</dbReference>
<dbReference type="GO" id="GO:0004190">
    <property type="term" value="F:aspartic-type endopeptidase activity"/>
    <property type="evidence" value="ECO:0007669"/>
    <property type="project" value="UniProtKB-KW"/>
</dbReference>
<dbReference type="Gene3D" id="3.30.420.10">
    <property type="entry name" value="Ribonuclease H-like superfamily/Ribonuclease H"/>
    <property type="match status" value="1"/>
</dbReference>
<keyword evidence="8" id="KW-0378">Hydrolase</keyword>
<dbReference type="Pfam" id="PF08284">
    <property type="entry name" value="RVP_2"/>
    <property type="match status" value="1"/>
</dbReference>
<dbReference type="InterPro" id="IPR041588">
    <property type="entry name" value="Integrase_H2C2"/>
</dbReference>
<dbReference type="InterPro" id="IPR032549">
    <property type="entry name" value="DUF4939"/>
</dbReference>
<dbReference type="GO" id="GO:0006310">
    <property type="term" value="P:DNA recombination"/>
    <property type="evidence" value="ECO:0007669"/>
    <property type="project" value="UniProtKB-KW"/>
</dbReference>
<evidence type="ECO:0000313" key="22">
    <source>
        <dbReference type="EMBL" id="KAG2191223.1"/>
    </source>
</evidence>
<evidence type="ECO:0000256" key="7">
    <source>
        <dbReference type="ARBA" id="ARBA00022759"/>
    </source>
</evidence>
<comment type="caution">
    <text evidence="22">The sequence shown here is derived from an EMBL/GenBank/DDBJ whole genome shotgun (WGS) entry which is preliminary data.</text>
</comment>
<dbReference type="InterPro" id="IPR036397">
    <property type="entry name" value="RNaseH_sf"/>
</dbReference>
<organism evidence="22 23">
    <name type="scientific">Mucor saturninus</name>
    <dbReference type="NCBI Taxonomy" id="64648"/>
    <lineage>
        <taxon>Eukaryota</taxon>
        <taxon>Fungi</taxon>
        <taxon>Fungi incertae sedis</taxon>
        <taxon>Mucoromycota</taxon>
        <taxon>Mucoromycotina</taxon>
        <taxon>Mucoromycetes</taxon>
        <taxon>Mucorales</taxon>
        <taxon>Mucorineae</taxon>
        <taxon>Mucoraceae</taxon>
        <taxon>Mucor</taxon>
    </lineage>
</organism>
<evidence type="ECO:0000313" key="23">
    <source>
        <dbReference type="Proteomes" id="UP000603453"/>
    </source>
</evidence>
<dbReference type="PROSITE" id="PS50994">
    <property type="entry name" value="INTEGRASE"/>
    <property type="match status" value="1"/>
</dbReference>
<keyword evidence="5" id="KW-0479">Metal-binding</keyword>
<feature type="region of interest" description="Disordered" evidence="17">
    <location>
        <begin position="263"/>
        <end position="329"/>
    </location>
</feature>
<dbReference type="FunFam" id="1.10.340.70:FF:000001">
    <property type="entry name" value="Retrovirus-related Pol polyprotein from transposon gypsy-like Protein"/>
    <property type="match status" value="1"/>
</dbReference>
<dbReference type="InterPro" id="IPR023780">
    <property type="entry name" value="Chromo_domain"/>
</dbReference>
<evidence type="ECO:0000256" key="3">
    <source>
        <dbReference type="ARBA" id="ARBA00022695"/>
    </source>
</evidence>
<dbReference type="PANTHER" id="PTHR37984">
    <property type="entry name" value="PROTEIN CBG26694"/>
    <property type="match status" value="1"/>
</dbReference>
<dbReference type="InterPro" id="IPR056924">
    <property type="entry name" value="SH3_Tf2-1"/>
</dbReference>
<dbReference type="InterPro" id="IPR000477">
    <property type="entry name" value="RT_dom"/>
</dbReference>
<feature type="domain" description="Reverse transcriptase" evidence="20">
    <location>
        <begin position="725"/>
        <end position="904"/>
    </location>
</feature>
<keyword evidence="7" id="KW-0255">Endonuclease</keyword>
<dbReference type="GO" id="GO:0004519">
    <property type="term" value="F:endonuclease activity"/>
    <property type="evidence" value="ECO:0007669"/>
    <property type="project" value="UniProtKB-KW"/>
</dbReference>
<evidence type="ECO:0000256" key="14">
    <source>
        <dbReference type="ARBA" id="ARBA00023172"/>
    </source>
</evidence>
<dbReference type="SUPFAM" id="SSF50630">
    <property type="entry name" value="Acid proteases"/>
    <property type="match status" value="1"/>
</dbReference>
<keyword evidence="16" id="KW-0863">Zinc-finger</keyword>
<evidence type="ECO:0000256" key="17">
    <source>
        <dbReference type="SAM" id="MobiDB-lite"/>
    </source>
</evidence>
<protein>
    <recommendedName>
        <fullName evidence="24">Reverse transcriptase</fullName>
    </recommendedName>
</protein>
<dbReference type="InterPro" id="IPR036875">
    <property type="entry name" value="Znf_CCHC_sf"/>
</dbReference>
<dbReference type="SUPFAM" id="SSF56672">
    <property type="entry name" value="DNA/RNA polymerases"/>
    <property type="match status" value="1"/>
</dbReference>
<dbReference type="GO" id="GO:0003887">
    <property type="term" value="F:DNA-directed DNA polymerase activity"/>
    <property type="evidence" value="ECO:0007669"/>
    <property type="project" value="UniProtKB-KW"/>
</dbReference>
<dbReference type="OrthoDB" id="2447685at2759"/>
<dbReference type="Gene3D" id="1.10.340.70">
    <property type="match status" value="2"/>
</dbReference>
<dbReference type="PROSITE" id="PS50158">
    <property type="entry name" value="ZF_CCHC"/>
    <property type="match status" value="1"/>
</dbReference>
<dbReference type="SUPFAM" id="SSF57756">
    <property type="entry name" value="Retrovirus zinc finger-like domains"/>
    <property type="match status" value="1"/>
</dbReference>
<dbReference type="PROSITE" id="PS50013">
    <property type="entry name" value="CHROMO_2"/>
    <property type="match status" value="1"/>
</dbReference>
<feature type="domain" description="Chromo" evidence="18">
    <location>
        <begin position="1616"/>
        <end position="1675"/>
    </location>
</feature>
<keyword evidence="3" id="KW-0548">Nucleotidyltransferase</keyword>
<dbReference type="GO" id="GO:0015074">
    <property type="term" value="P:DNA integration"/>
    <property type="evidence" value="ECO:0007669"/>
    <property type="project" value="UniProtKB-KW"/>
</dbReference>
<feature type="domain" description="Integrase catalytic" evidence="21">
    <location>
        <begin position="1314"/>
        <end position="1473"/>
    </location>
</feature>
<dbReference type="PANTHER" id="PTHR37984:SF5">
    <property type="entry name" value="PROTEIN NYNRIN-LIKE"/>
    <property type="match status" value="1"/>
</dbReference>
<dbReference type="PROSITE" id="PS50878">
    <property type="entry name" value="RT_POL"/>
    <property type="match status" value="1"/>
</dbReference>
<evidence type="ECO:0000256" key="9">
    <source>
        <dbReference type="ARBA" id="ARBA00022842"/>
    </source>
</evidence>
<evidence type="ECO:0000256" key="10">
    <source>
        <dbReference type="ARBA" id="ARBA00022908"/>
    </source>
</evidence>
<dbReference type="Gene3D" id="3.10.10.10">
    <property type="entry name" value="HIV Type 1 Reverse Transcriptase, subunit A, domain 1"/>
    <property type="match status" value="1"/>
</dbReference>
<proteinExistence type="predicted"/>
<evidence type="ECO:0000256" key="13">
    <source>
        <dbReference type="ARBA" id="ARBA00023125"/>
    </source>
</evidence>
<dbReference type="CDD" id="cd00024">
    <property type="entry name" value="CD_CSD"/>
    <property type="match status" value="1"/>
</dbReference>
<dbReference type="InterPro" id="IPR000953">
    <property type="entry name" value="Chromo/chromo_shadow_dom"/>
</dbReference>
<dbReference type="Pfam" id="PF16297">
    <property type="entry name" value="DUF4939"/>
    <property type="match status" value="1"/>
</dbReference>
<evidence type="ECO:0008006" key="24">
    <source>
        <dbReference type="Google" id="ProtNLM"/>
    </source>
</evidence>
<evidence type="ECO:0000256" key="1">
    <source>
        <dbReference type="ARBA" id="ARBA00022670"/>
    </source>
</evidence>
<dbReference type="CDD" id="cd09274">
    <property type="entry name" value="RNase_HI_RT_Ty3"/>
    <property type="match status" value="1"/>
</dbReference>
<dbReference type="InterPro" id="IPR041577">
    <property type="entry name" value="RT_RNaseH_2"/>
</dbReference>
<dbReference type="Pfam" id="PF24626">
    <property type="entry name" value="SH3_Tf2-1"/>
    <property type="match status" value="1"/>
</dbReference>
<dbReference type="Pfam" id="PF00078">
    <property type="entry name" value="RVT_1"/>
    <property type="match status" value="1"/>
</dbReference>
<evidence type="ECO:0000256" key="2">
    <source>
        <dbReference type="ARBA" id="ARBA00022679"/>
    </source>
</evidence>
<dbReference type="InterPro" id="IPR001878">
    <property type="entry name" value="Znf_CCHC"/>
</dbReference>
<dbReference type="SUPFAM" id="SSF54160">
    <property type="entry name" value="Chromo domain-like"/>
    <property type="match status" value="1"/>
</dbReference>
<evidence type="ECO:0000256" key="5">
    <source>
        <dbReference type="ARBA" id="ARBA00022723"/>
    </source>
</evidence>
<evidence type="ECO:0000256" key="6">
    <source>
        <dbReference type="ARBA" id="ARBA00022750"/>
    </source>
</evidence>
<dbReference type="Proteomes" id="UP000603453">
    <property type="component" value="Unassembled WGS sequence"/>
</dbReference>
<dbReference type="Gene3D" id="3.30.70.270">
    <property type="match status" value="2"/>
</dbReference>
<evidence type="ECO:0000256" key="11">
    <source>
        <dbReference type="ARBA" id="ARBA00022918"/>
    </source>
</evidence>
<keyword evidence="1" id="KW-0645">Protease</keyword>
<dbReference type="InterPro" id="IPR021109">
    <property type="entry name" value="Peptidase_aspartic_dom_sf"/>
</dbReference>
<evidence type="ECO:0000256" key="8">
    <source>
        <dbReference type="ARBA" id="ARBA00022801"/>
    </source>
</evidence>
<dbReference type="EMBL" id="JAEPRD010000457">
    <property type="protein sequence ID" value="KAG2191223.1"/>
    <property type="molecule type" value="Genomic_DNA"/>
</dbReference>
<evidence type="ECO:0000256" key="12">
    <source>
        <dbReference type="ARBA" id="ARBA00022932"/>
    </source>
</evidence>
<keyword evidence="15" id="KW-0511">Multifunctional enzyme</keyword>
<dbReference type="GO" id="GO:0003964">
    <property type="term" value="F:RNA-directed DNA polymerase activity"/>
    <property type="evidence" value="ECO:0007669"/>
    <property type="project" value="UniProtKB-KW"/>
</dbReference>
<keyword evidence="9" id="KW-0460">Magnesium</keyword>
<keyword evidence="11" id="KW-0695">RNA-directed DNA polymerase</keyword>
<dbReference type="InterPro" id="IPR043502">
    <property type="entry name" value="DNA/RNA_pol_sf"/>
</dbReference>
<dbReference type="InterPro" id="IPR016197">
    <property type="entry name" value="Chromo-like_dom_sf"/>
</dbReference>
<dbReference type="Pfam" id="PF17921">
    <property type="entry name" value="Integrase_H2C2"/>
    <property type="match status" value="1"/>
</dbReference>
<dbReference type="GO" id="GO:0006508">
    <property type="term" value="P:proteolysis"/>
    <property type="evidence" value="ECO:0007669"/>
    <property type="project" value="UniProtKB-KW"/>
</dbReference>
<dbReference type="InterPro" id="IPR012337">
    <property type="entry name" value="RNaseH-like_sf"/>
</dbReference>
<evidence type="ECO:0000259" key="21">
    <source>
        <dbReference type="PROSITE" id="PS50994"/>
    </source>
</evidence>
<keyword evidence="12" id="KW-0239">DNA-directed DNA polymerase</keyword>